<feature type="transmembrane region" description="Helical" evidence="1">
    <location>
        <begin position="20"/>
        <end position="45"/>
    </location>
</feature>
<evidence type="ECO:0000313" key="3">
    <source>
        <dbReference type="Proteomes" id="UP001208935"/>
    </source>
</evidence>
<keyword evidence="1" id="KW-0472">Membrane</keyword>
<dbReference type="Proteomes" id="UP001208935">
    <property type="component" value="Unassembled WGS sequence"/>
</dbReference>
<keyword evidence="3" id="KW-1185">Reference proteome</keyword>
<feature type="transmembrane region" description="Helical" evidence="1">
    <location>
        <begin position="51"/>
        <end position="74"/>
    </location>
</feature>
<evidence type="ECO:0008006" key="4">
    <source>
        <dbReference type="Google" id="ProtNLM"/>
    </source>
</evidence>
<proteinExistence type="predicted"/>
<evidence type="ECO:0000313" key="2">
    <source>
        <dbReference type="EMBL" id="MCW5322582.1"/>
    </source>
</evidence>
<dbReference type="EMBL" id="QZCW01000003">
    <property type="protein sequence ID" value="MCW5322582.1"/>
    <property type="molecule type" value="Genomic_DNA"/>
</dbReference>
<gene>
    <name evidence="2" type="ORF">D5039_15920</name>
</gene>
<keyword evidence="1" id="KW-0812">Transmembrane</keyword>
<evidence type="ECO:0000256" key="1">
    <source>
        <dbReference type="SAM" id="Phobius"/>
    </source>
</evidence>
<accession>A0ABT3KX46</accession>
<keyword evidence="1" id="KW-1133">Transmembrane helix</keyword>
<protein>
    <recommendedName>
        <fullName evidence="4">Transmembrane protein</fullName>
    </recommendedName>
</protein>
<comment type="caution">
    <text evidence="2">The sequence shown here is derived from an EMBL/GenBank/DDBJ whole genome shotgun (WGS) entry which is preliminary data.</text>
</comment>
<reference evidence="3" key="1">
    <citation type="submission" date="2023-07" db="EMBL/GenBank/DDBJ databases">
        <title>Verminephrobacter genomes.</title>
        <authorList>
            <person name="Lund M.B."/>
        </authorList>
    </citation>
    <scope>NUCLEOTIDE SEQUENCE [LARGE SCALE GENOMIC DNA]</scope>
    <source>
        <strain evidence="3">AtM5-05</strain>
    </source>
</reference>
<name>A0ABT3KX46_9BURK</name>
<organism evidence="2 3">
    <name type="scientific">Verminephrobacter aporrectodeae subsp. tuberculatae</name>
    <dbReference type="NCBI Taxonomy" id="1110392"/>
    <lineage>
        <taxon>Bacteria</taxon>
        <taxon>Pseudomonadati</taxon>
        <taxon>Pseudomonadota</taxon>
        <taxon>Betaproteobacteria</taxon>
        <taxon>Burkholderiales</taxon>
        <taxon>Comamonadaceae</taxon>
        <taxon>Verminephrobacter</taxon>
    </lineage>
</organism>
<sequence>MTNIGLEEQKHKLNTEQCVFKWTLCCASILFVVAISIAVIILFMLNANPQIHWHASLLVTAFVIPPTVIVIGLLRSVSKMKGNDKDDHGTGLVSLDIILDMLKLAVGKT</sequence>